<name>A0A1S7LLY3_MAGMO</name>
<reference evidence="6" key="1">
    <citation type="submission" date="2015-04" db="EMBL/GenBank/DDBJ databases">
        <authorList>
            <person name="Syromyatnikov M.Y."/>
            <person name="Popov V.N."/>
        </authorList>
    </citation>
    <scope>NUCLEOTIDE SEQUENCE</scope>
    <source>
        <strain evidence="6">MO-1</strain>
    </source>
</reference>
<proteinExistence type="predicted"/>
<dbReference type="GO" id="GO:0017004">
    <property type="term" value="P:cytochrome complex assembly"/>
    <property type="evidence" value="ECO:0007669"/>
    <property type="project" value="UniProtKB-KW"/>
</dbReference>
<dbReference type="Pfam" id="PF00005">
    <property type="entry name" value="ABC_tran"/>
    <property type="match status" value="1"/>
</dbReference>
<keyword evidence="4 6" id="KW-0067">ATP-binding</keyword>
<gene>
    <name evidence="6" type="primary">ccmA</name>
    <name evidence="6" type="ORF">MAGMO_3751</name>
</gene>
<dbReference type="InterPro" id="IPR051782">
    <property type="entry name" value="ABC_Transporter_VariousFunc"/>
</dbReference>
<dbReference type="PROSITE" id="PS00211">
    <property type="entry name" value="ABC_TRANSPORTER_1"/>
    <property type="match status" value="1"/>
</dbReference>
<dbReference type="GO" id="GO:0022857">
    <property type="term" value="F:transmembrane transporter activity"/>
    <property type="evidence" value="ECO:0007669"/>
    <property type="project" value="InterPro"/>
</dbReference>
<dbReference type="Gene3D" id="3.40.50.300">
    <property type="entry name" value="P-loop containing nucleotide triphosphate hydrolases"/>
    <property type="match status" value="1"/>
</dbReference>
<dbReference type="InterPro" id="IPR017871">
    <property type="entry name" value="ABC_transporter-like_CS"/>
</dbReference>
<dbReference type="EMBL" id="LO017727">
    <property type="protein sequence ID" value="CRH07880.1"/>
    <property type="molecule type" value="Genomic_DNA"/>
</dbReference>
<feature type="domain" description="ABC transporter" evidence="5">
    <location>
        <begin position="2"/>
        <end position="196"/>
    </location>
</feature>
<dbReference type="InterPro" id="IPR005895">
    <property type="entry name" value="ABC_transptr_haem_export_CcmA"/>
</dbReference>
<dbReference type="PANTHER" id="PTHR42939:SF1">
    <property type="entry name" value="ABC TRANSPORTER ATP-BINDING PROTEIN ALBC-RELATED"/>
    <property type="match status" value="1"/>
</dbReference>
<accession>A0A1S7LLY3</accession>
<dbReference type="SMART" id="SM00382">
    <property type="entry name" value="AAA"/>
    <property type="match status" value="1"/>
</dbReference>
<sequence>MVLFGVNGAGKSTLLNILSTRFRPRKGSYTINGKEAWEDPEWSRNQLISIGHYSHLYGHLTPVENLQFFADLRDLQLSEAKIKEAVEAVGLKRFMRRPVRGFSAGMRKRVALARVLLASPSLLLLDEPYTALDVHGVQWLNGILADYLKQGGTMIMATHDPDRVAALSHIPMRMSEGKLIADTLNHGYSEEEELQVC</sequence>
<protein>
    <submittedName>
        <fullName evidence="6">Cytochrome c biogenesis ATP-binding export protein ccmA</fullName>
    </submittedName>
</protein>
<dbReference type="AlphaFoldDB" id="A0A1S7LLY3"/>
<dbReference type="InterPro" id="IPR003593">
    <property type="entry name" value="AAA+_ATPase"/>
</dbReference>
<dbReference type="SUPFAM" id="SSF52540">
    <property type="entry name" value="P-loop containing nucleoside triphosphate hydrolases"/>
    <property type="match status" value="1"/>
</dbReference>
<keyword evidence="1" id="KW-0813">Transport</keyword>
<evidence type="ECO:0000256" key="2">
    <source>
        <dbReference type="ARBA" id="ARBA00022741"/>
    </source>
</evidence>
<dbReference type="NCBIfam" id="TIGR01189">
    <property type="entry name" value="ccmA"/>
    <property type="match status" value="1"/>
</dbReference>
<dbReference type="InterPro" id="IPR003439">
    <property type="entry name" value="ABC_transporter-like_ATP-bd"/>
</dbReference>
<dbReference type="PANTHER" id="PTHR42939">
    <property type="entry name" value="ABC TRANSPORTER ATP-BINDING PROTEIN ALBC-RELATED"/>
    <property type="match status" value="1"/>
</dbReference>
<keyword evidence="2" id="KW-0547">Nucleotide-binding</keyword>
<dbReference type="GO" id="GO:0005524">
    <property type="term" value="F:ATP binding"/>
    <property type="evidence" value="ECO:0007669"/>
    <property type="project" value="UniProtKB-KW"/>
</dbReference>
<evidence type="ECO:0000259" key="5">
    <source>
        <dbReference type="PROSITE" id="PS50893"/>
    </source>
</evidence>
<evidence type="ECO:0000256" key="4">
    <source>
        <dbReference type="ARBA" id="ARBA00022840"/>
    </source>
</evidence>
<evidence type="ECO:0000256" key="3">
    <source>
        <dbReference type="ARBA" id="ARBA00022748"/>
    </source>
</evidence>
<dbReference type="InterPro" id="IPR027417">
    <property type="entry name" value="P-loop_NTPase"/>
</dbReference>
<keyword evidence="3" id="KW-0201">Cytochrome c-type biogenesis</keyword>
<dbReference type="PROSITE" id="PS50893">
    <property type="entry name" value="ABC_TRANSPORTER_2"/>
    <property type="match status" value="1"/>
</dbReference>
<evidence type="ECO:0000313" key="6">
    <source>
        <dbReference type="EMBL" id="CRH07880.1"/>
    </source>
</evidence>
<evidence type="ECO:0000256" key="1">
    <source>
        <dbReference type="ARBA" id="ARBA00022448"/>
    </source>
</evidence>
<organism evidence="6">
    <name type="scientific">Magnetococcus massalia (strain MO-1)</name>
    <dbReference type="NCBI Taxonomy" id="451514"/>
    <lineage>
        <taxon>Bacteria</taxon>
        <taxon>Pseudomonadati</taxon>
        <taxon>Pseudomonadota</taxon>
        <taxon>Magnetococcia</taxon>
        <taxon>Magnetococcales</taxon>
        <taxon>Magnetococcaceae</taxon>
        <taxon>Magnetococcus</taxon>
    </lineage>
</organism>
<dbReference type="GO" id="GO:0016887">
    <property type="term" value="F:ATP hydrolysis activity"/>
    <property type="evidence" value="ECO:0007669"/>
    <property type="project" value="InterPro"/>
</dbReference>